<reference evidence="1" key="1">
    <citation type="submission" date="2018-04" db="EMBL/GenBank/DDBJ databases">
        <title>WGS assembly of Panicum hallii.</title>
        <authorList>
            <person name="Lovell J."/>
            <person name="Jenkins J."/>
            <person name="Lowry D."/>
            <person name="Mamidi S."/>
            <person name="Sreedasyam A."/>
            <person name="Weng X."/>
            <person name="Barry K."/>
            <person name="Bonette J."/>
            <person name="Campitelli B."/>
            <person name="Daum C."/>
            <person name="Gordon S."/>
            <person name="Gould B."/>
            <person name="Lipzen A."/>
            <person name="Macqueen A."/>
            <person name="Palacio-Mejia J."/>
            <person name="Plott C."/>
            <person name="Shakirov E."/>
            <person name="Shu S."/>
            <person name="Yoshinaga Y."/>
            <person name="Zane M."/>
            <person name="Rokhsar D."/>
            <person name="Grimwood J."/>
            <person name="Schmutz J."/>
            <person name="Juenger T."/>
        </authorList>
    </citation>
    <scope>NUCLEOTIDE SEQUENCE [LARGE SCALE GENOMIC DNA]</scope>
    <source>
        <strain evidence="1">FIL2</strain>
    </source>
</reference>
<proteinExistence type="predicted"/>
<accession>A0A2T8I0E2</accession>
<dbReference type="Gramene" id="PVH31121">
    <property type="protein sequence ID" value="PVH31121"/>
    <property type="gene ID" value="PAHAL_9G062200"/>
</dbReference>
<protein>
    <submittedName>
        <fullName evidence="1">Uncharacterized protein</fullName>
    </submittedName>
</protein>
<dbReference type="Proteomes" id="UP000243499">
    <property type="component" value="Chromosome 9"/>
</dbReference>
<dbReference type="AlphaFoldDB" id="A0A2T8I0E2"/>
<sequence>MDGKAARLKEKPTSIKISDICAWIETMDEALRCIQKDVSEVKDLIKKTTPLWWVQIWHRLRSLRNLSKNRLQQLLPLLVT</sequence>
<evidence type="ECO:0000313" key="1">
    <source>
        <dbReference type="EMBL" id="PVH31121.1"/>
    </source>
</evidence>
<organism evidence="1">
    <name type="scientific">Panicum hallii</name>
    <dbReference type="NCBI Taxonomy" id="206008"/>
    <lineage>
        <taxon>Eukaryota</taxon>
        <taxon>Viridiplantae</taxon>
        <taxon>Streptophyta</taxon>
        <taxon>Embryophyta</taxon>
        <taxon>Tracheophyta</taxon>
        <taxon>Spermatophyta</taxon>
        <taxon>Magnoliopsida</taxon>
        <taxon>Liliopsida</taxon>
        <taxon>Poales</taxon>
        <taxon>Poaceae</taxon>
        <taxon>PACMAD clade</taxon>
        <taxon>Panicoideae</taxon>
        <taxon>Panicodae</taxon>
        <taxon>Paniceae</taxon>
        <taxon>Panicinae</taxon>
        <taxon>Panicum</taxon>
        <taxon>Panicum sect. Panicum</taxon>
    </lineage>
</organism>
<gene>
    <name evidence="1" type="ORF">PAHAL_9G062200</name>
</gene>
<dbReference type="EMBL" id="CM008054">
    <property type="protein sequence ID" value="PVH31121.1"/>
    <property type="molecule type" value="Genomic_DNA"/>
</dbReference>
<name>A0A2T8I0E2_9POAL</name>